<comment type="function">
    <text evidence="13">Required for the formation of a threonylcarbamoyl group on adenosine at position 37 (t(6)A37) in tRNAs that read codons beginning with adenine.</text>
</comment>
<accession>A0A4R7B925</accession>
<feature type="binding site" evidence="14">
    <location>
        <position position="118"/>
    </location>
    <ligand>
        <name>ATP</name>
        <dbReference type="ChEBI" id="CHEBI:30616"/>
    </ligand>
</feature>
<dbReference type="InterPro" id="IPR050156">
    <property type="entry name" value="TC-AMP_synthase_SUA5"/>
</dbReference>
<dbReference type="GO" id="GO:0005524">
    <property type="term" value="F:ATP binding"/>
    <property type="evidence" value="ECO:0007669"/>
    <property type="project" value="UniProtKB-UniRule"/>
</dbReference>
<protein>
    <recommendedName>
        <fullName evidence="4 13">Threonylcarbamoyl-AMP synthase</fullName>
        <shortName evidence="13">TC-AMP synthase</shortName>
        <ecNumber evidence="3 13">2.7.7.87</ecNumber>
    </recommendedName>
    <alternativeName>
        <fullName evidence="11 13">L-threonylcarbamoyladenylate synthase</fullName>
    </alternativeName>
</protein>
<comment type="similarity">
    <text evidence="2 13">Belongs to the SUA5 family.</text>
</comment>
<feature type="domain" description="YrdC-like" evidence="15">
    <location>
        <begin position="10"/>
        <end position="197"/>
    </location>
</feature>
<evidence type="ECO:0000256" key="10">
    <source>
        <dbReference type="ARBA" id="ARBA00022840"/>
    </source>
</evidence>
<dbReference type="EMBL" id="SNZP01000003">
    <property type="protein sequence ID" value="TDR81380.1"/>
    <property type="molecule type" value="Genomic_DNA"/>
</dbReference>
<dbReference type="PIRSF" id="PIRSF004930">
    <property type="entry name" value="Tln_factor_SUA5"/>
    <property type="match status" value="1"/>
</dbReference>
<keyword evidence="6 13" id="KW-0808">Transferase</keyword>
<comment type="catalytic activity">
    <reaction evidence="12 13">
        <text>L-threonine + hydrogencarbonate + ATP = L-threonylcarbamoyladenylate + diphosphate + H2O</text>
        <dbReference type="Rhea" id="RHEA:36407"/>
        <dbReference type="ChEBI" id="CHEBI:15377"/>
        <dbReference type="ChEBI" id="CHEBI:17544"/>
        <dbReference type="ChEBI" id="CHEBI:30616"/>
        <dbReference type="ChEBI" id="CHEBI:33019"/>
        <dbReference type="ChEBI" id="CHEBI:57926"/>
        <dbReference type="ChEBI" id="CHEBI:73682"/>
        <dbReference type="EC" id="2.7.7.87"/>
    </reaction>
</comment>
<evidence type="ECO:0000256" key="9">
    <source>
        <dbReference type="ARBA" id="ARBA00022741"/>
    </source>
</evidence>
<dbReference type="SUPFAM" id="SSF55821">
    <property type="entry name" value="YrdC/RibB"/>
    <property type="match status" value="1"/>
</dbReference>
<evidence type="ECO:0000256" key="8">
    <source>
        <dbReference type="ARBA" id="ARBA00022695"/>
    </source>
</evidence>
<proteinExistence type="inferred from homology"/>
<evidence type="ECO:0000256" key="12">
    <source>
        <dbReference type="ARBA" id="ARBA00048366"/>
    </source>
</evidence>
<evidence type="ECO:0000256" key="5">
    <source>
        <dbReference type="ARBA" id="ARBA00022490"/>
    </source>
</evidence>
<dbReference type="InterPro" id="IPR010923">
    <property type="entry name" value="T(6)A37_SUA5"/>
</dbReference>
<dbReference type="Gene3D" id="3.40.50.11030">
    <property type="entry name" value="Threonylcarbamoyl-AMP synthase, C-terminal domain"/>
    <property type="match status" value="1"/>
</dbReference>
<comment type="subcellular location">
    <subcellularLocation>
        <location evidence="1 13">Cytoplasm</location>
    </subcellularLocation>
</comment>
<dbReference type="PANTHER" id="PTHR17490:SF16">
    <property type="entry name" value="THREONYLCARBAMOYL-AMP SYNTHASE"/>
    <property type="match status" value="1"/>
</dbReference>
<keyword evidence="17" id="KW-1185">Reference proteome</keyword>
<sequence length="319" mass="33939">MIVAVNPTLTTDIDQACARLRSGLLVAIPTETVYGLAADACNLDAVQKVFKLKRRPASNPLIVHLADAAQSDNWVKSVPVAAERLMKTFWPGPLTLVLPAADHVSRVITAGQGSVALRVPSHPQARELLRRFGGGLVAPSANRYMSISPTSAEHVARQFAGEDLLILDGGVCKVGLESTIVGLLPGEPPRLLRHGMIAVTELEAVLGSKLVVGAHGGLRVPGQHHRHYAPHTPAWRFDTPPHDALADAATAWLWCGGAIPSAGPALDLGADPKAYARALYDALYQLDHLAAARLMIQTPPDSPAWAAVHDRLNRASQPL</sequence>
<feature type="binding site" evidence="14">
    <location>
        <position position="64"/>
    </location>
    <ligand>
        <name>L-threonine</name>
        <dbReference type="ChEBI" id="CHEBI:57926"/>
    </ligand>
</feature>
<organism evidence="16 17">
    <name type="scientific">Paludibacterium purpuratum</name>
    <dbReference type="NCBI Taxonomy" id="1144873"/>
    <lineage>
        <taxon>Bacteria</taxon>
        <taxon>Pseudomonadati</taxon>
        <taxon>Pseudomonadota</taxon>
        <taxon>Betaproteobacteria</taxon>
        <taxon>Neisseriales</taxon>
        <taxon>Chromobacteriaceae</taxon>
        <taxon>Paludibacterium</taxon>
    </lineage>
</organism>
<feature type="binding site" evidence="14">
    <location>
        <position position="55"/>
    </location>
    <ligand>
        <name>ATP</name>
        <dbReference type="ChEBI" id="CHEBI:30616"/>
    </ligand>
</feature>
<dbReference type="NCBIfam" id="TIGR00057">
    <property type="entry name" value="L-threonylcarbamoyladenylate synthase"/>
    <property type="match status" value="1"/>
</dbReference>
<dbReference type="InterPro" id="IPR006070">
    <property type="entry name" value="Sua5-like_dom"/>
</dbReference>
<dbReference type="Proteomes" id="UP000295611">
    <property type="component" value="Unassembled WGS sequence"/>
</dbReference>
<gene>
    <name evidence="16" type="ORF">DFP86_10333</name>
</gene>
<reference evidence="16 17" key="1">
    <citation type="submission" date="2019-03" db="EMBL/GenBank/DDBJ databases">
        <title>Genomic Encyclopedia of Type Strains, Phase III (KMG-III): the genomes of soil and plant-associated and newly described type strains.</title>
        <authorList>
            <person name="Whitman W."/>
        </authorList>
    </citation>
    <scope>NUCLEOTIDE SEQUENCE [LARGE SCALE GENOMIC DNA]</scope>
    <source>
        <strain evidence="16 17">CECT 8976</strain>
    </source>
</reference>
<dbReference type="AlphaFoldDB" id="A0A4R7B925"/>
<evidence type="ECO:0000256" key="1">
    <source>
        <dbReference type="ARBA" id="ARBA00004496"/>
    </source>
</evidence>
<evidence type="ECO:0000313" key="17">
    <source>
        <dbReference type="Proteomes" id="UP000295611"/>
    </source>
</evidence>
<dbReference type="GO" id="GO:0061710">
    <property type="term" value="F:L-threonylcarbamoyladenylate synthase"/>
    <property type="evidence" value="ECO:0007669"/>
    <property type="project" value="UniProtKB-EC"/>
</dbReference>
<name>A0A4R7B925_9NEIS</name>
<dbReference type="GO" id="GO:0000049">
    <property type="term" value="F:tRNA binding"/>
    <property type="evidence" value="ECO:0007669"/>
    <property type="project" value="TreeGrafter"/>
</dbReference>
<feature type="binding site" evidence="14">
    <location>
        <position position="32"/>
    </location>
    <ligand>
        <name>L-threonine</name>
        <dbReference type="ChEBI" id="CHEBI:57926"/>
    </ligand>
</feature>
<keyword evidence="10 13" id="KW-0067">ATP-binding</keyword>
<dbReference type="InterPro" id="IPR005145">
    <property type="entry name" value="Sua5_C"/>
</dbReference>
<feature type="binding site" evidence="14">
    <location>
        <position position="140"/>
    </location>
    <ligand>
        <name>ATP</name>
        <dbReference type="ChEBI" id="CHEBI:30616"/>
    </ligand>
</feature>
<dbReference type="PROSITE" id="PS51163">
    <property type="entry name" value="YRDC"/>
    <property type="match status" value="1"/>
</dbReference>
<keyword evidence="9 13" id="KW-0547">Nucleotide-binding</keyword>
<feature type="binding site" evidence="14">
    <location>
        <position position="228"/>
    </location>
    <ligand>
        <name>ATP</name>
        <dbReference type="ChEBI" id="CHEBI:30616"/>
    </ligand>
</feature>
<evidence type="ECO:0000256" key="4">
    <source>
        <dbReference type="ARBA" id="ARBA00015492"/>
    </source>
</evidence>
<evidence type="ECO:0000256" key="3">
    <source>
        <dbReference type="ARBA" id="ARBA00012584"/>
    </source>
</evidence>
<keyword evidence="5 13" id="KW-0963">Cytoplasm</keyword>
<dbReference type="Gene3D" id="3.90.870.10">
    <property type="entry name" value="DHBP synthase"/>
    <property type="match status" value="1"/>
</dbReference>
<dbReference type="GO" id="GO:0006450">
    <property type="term" value="P:regulation of translational fidelity"/>
    <property type="evidence" value="ECO:0007669"/>
    <property type="project" value="TreeGrafter"/>
</dbReference>
<dbReference type="GO" id="GO:0008033">
    <property type="term" value="P:tRNA processing"/>
    <property type="evidence" value="ECO:0007669"/>
    <property type="project" value="UniProtKB-KW"/>
</dbReference>
<dbReference type="InterPro" id="IPR038385">
    <property type="entry name" value="Sua5/YwlC_C"/>
</dbReference>
<evidence type="ECO:0000256" key="7">
    <source>
        <dbReference type="ARBA" id="ARBA00022694"/>
    </source>
</evidence>
<evidence type="ECO:0000256" key="6">
    <source>
        <dbReference type="ARBA" id="ARBA00022679"/>
    </source>
</evidence>
<feature type="binding site" evidence="14">
    <location>
        <position position="59"/>
    </location>
    <ligand>
        <name>ATP</name>
        <dbReference type="ChEBI" id="CHEBI:30616"/>
    </ligand>
</feature>
<evidence type="ECO:0000259" key="15">
    <source>
        <dbReference type="PROSITE" id="PS51163"/>
    </source>
</evidence>
<evidence type="ECO:0000256" key="13">
    <source>
        <dbReference type="PIRNR" id="PIRNR004930"/>
    </source>
</evidence>
<feature type="binding site" evidence="14">
    <location>
        <position position="193"/>
    </location>
    <ligand>
        <name>ATP</name>
        <dbReference type="ChEBI" id="CHEBI:30616"/>
    </ligand>
</feature>
<feature type="binding site" evidence="14">
    <location>
        <position position="138"/>
    </location>
    <ligand>
        <name>L-threonine</name>
        <dbReference type="ChEBI" id="CHEBI:57926"/>
    </ligand>
</feature>
<evidence type="ECO:0000256" key="14">
    <source>
        <dbReference type="PIRSR" id="PIRSR004930-1"/>
    </source>
</evidence>
<dbReference type="GO" id="GO:0005737">
    <property type="term" value="C:cytoplasm"/>
    <property type="evidence" value="ECO:0007669"/>
    <property type="project" value="UniProtKB-SubCell"/>
</dbReference>
<comment type="caution">
    <text evidence="16">The sequence shown here is derived from an EMBL/GenBank/DDBJ whole genome shotgun (WGS) entry which is preliminary data.</text>
</comment>
<keyword evidence="8 13" id="KW-0548">Nucleotidyltransferase</keyword>
<dbReference type="Pfam" id="PF03481">
    <property type="entry name" value="Sua5_C"/>
    <property type="match status" value="1"/>
</dbReference>
<evidence type="ECO:0000256" key="11">
    <source>
        <dbReference type="ARBA" id="ARBA00029774"/>
    </source>
</evidence>
<dbReference type="EC" id="2.7.7.87" evidence="3 13"/>
<feature type="binding site" evidence="14">
    <location>
        <position position="178"/>
    </location>
    <ligand>
        <name>L-threonine</name>
        <dbReference type="ChEBI" id="CHEBI:57926"/>
    </ligand>
</feature>
<evidence type="ECO:0000313" key="16">
    <source>
        <dbReference type="EMBL" id="TDR81380.1"/>
    </source>
</evidence>
<dbReference type="InterPro" id="IPR017945">
    <property type="entry name" value="DHBP_synth_RibB-like_a/b_dom"/>
</dbReference>
<dbReference type="OrthoDB" id="9814580at2"/>
<feature type="binding site" evidence="14">
    <location>
        <position position="148"/>
    </location>
    <ligand>
        <name>ATP</name>
        <dbReference type="ChEBI" id="CHEBI:30616"/>
    </ligand>
</feature>
<dbReference type="GO" id="GO:0003725">
    <property type="term" value="F:double-stranded RNA binding"/>
    <property type="evidence" value="ECO:0007669"/>
    <property type="project" value="UniProtKB-UniRule"/>
</dbReference>
<keyword evidence="7 13" id="KW-0819">tRNA processing</keyword>
<dbReference type="Pfam" id="PF01300">
    <property type="entry name" value="Sua5_yciO_yrdC"/>
    <property type="match status" value="1"/>
</dbReference>
<dbReference type="PANTHER" id="PTHR17490">
    <property type="entry name" value="SUA5"/>
    <property type="match status" value="1"/>
</dbReference>
<evidence type="ECO:0000256" key="2">
    <source>
        <dbReference type="ARBA" id="ARBA00007663"/>
    </source>
</evidence>